<protein>
    <submittedName>
        <fullName evidence="1">Uncharacterized protein</fullName>
    </submittedName>
</protein>
<reference evidence="1" key="3">
    <citation type="journal article" date="2016" name="Genome Announc.">
        <title>Complete Genome Sequences of Four Strains from the 2015-2016 Elizabethkingia anophelis Outbreak.</title>
        <authorList>
            <person name="Nicholson A.C."/>
            <person name="Whitney A.M."/>
            <person name="Emery B.D."/>
            <person name="Bell M.E."/>
            <person name="Gartin J.T."/>
            <person name="Humrighouse B.W."/>
            <person name="Loparev V.N."/>
            <person name="Batra D."/>
            <person name="Sheth M."/>
            <person name="Rowe L.A."/>
            <person name="Juieng P."/>
            <person name="Knipe K."/>
            <person name="Gulvik C."/>
            <person name="McQuiston J.R."/>
        </authorList>
    </citation>
    <scope>NUCLEOTIDE SEQUENCE</scope>
</reference>
<reference evidence="1" key="1">
    <citation type="journal article" date="2014" name="Genome Biol. Evol.">
        <title>Comparative genomic analysis of malaria mosquito vector-associated novel pathogen Elizabethkingia anophelis.</title>
        <authorList>
            <person name="Teo J."/>
            <person name="Tan S.Y."/>
            <person name="Liu Y."/>
            <person name="Tay M."/>
            <person name="Ding Y."/>
            <person name="Li Y."/>
            <person name="Kjelleberg S."/>
            <person name="Givskov M."/>
            <person name="Lin R.T."/>
            <person name="Yang L."/>
        </authorList>
    </citation>
    <scope>NUCLEOTIDE SEQUENCE</scope>
</reference>
<reference evidence="1" key="5">
    <citation type="journal article" date="2017" name="Genome Announc.">
        <title>Complete Circularized Genome Sequences of Four Strains of Elizabethkingia anophelis, Including Two Novel Strains Isolated from Wild-Caught Anopheles sinensis.</title>
        <authorList>
            <person name="Pei D."/>
            <person name="Nicholson A.C."/>
            <person name="Jiang J."/>
            <person name="Chen H."/>
            <person name="Whitney A.M."/>
            <person name="Villarma A."/>
            <person name="Bell M."/>
            <person name="Humrighouse B."/>
            <person name="Rowe L.A."/>
            <person name="Sheth M."/>
            <person name="Batra D."/>
            <person name="Juieng P."/>
            <person name="Loparev V.N."/>
            <person name="McQuiston J.R."/>
            <person name="Lan Y."/>
            <person name="Ma Y."/>
            <person name="Xu J."/>
        </authorList>
    </citation>
    <scope>NUCLEOTIDE SEQUENCE</scope>
</reference>
<proteinExistence type="predicted"/>
<reference evidence="1" key="4">
    <citation type="journal article" date="2016" name="Sci. Rep.">
        <title>Genomic epidemiology and global diversity of the emerging bacterial pathogen Elizabethkingia anophelis.</title>
        <authorList>
            <person name="Breurec S."/>
            <person name="Criscuolo A."/>
            <person name="Diancourt L."/>
            <person name="Rendueles O."/>
            <person name="Vandenbogaert M."/>
            <person name="Passet V."/>
            <person name="Caro V."/>
            <person name="Rocha E.P."/>
            <person name="Touchon M."/>
            <person name="Brisse S."/>
        </authorList>
    </citation>
    <scope>NUCLEOTIDE SEQUENCE</scope>
</reference>
<reference evidence="1" key="2">
    <citation type="journal article" date="2014" name="PLoS ONE">
        <title>Insights from the genome annotation of Elizabethkingia anophelis from the malaria vector Anopheles gambiae.</title>
        <authorList>
            <person name="Kukutla P."/>
            <person name="Lindberg B.G."/>
            <person name="Pei D."/>
            <person name="Rayl M."/>
            <person name="Yu W."/>
            <person name="Steritz M."/>
            <person name="Faye I."/>
            <person name="Xu J."/>
        </authorList>
    </citation>
    <scope>NUCLEOTIDE SEQUENCE</scope>
</reference>
<evidence type="ECO:0000313" key="1">
    <source>
        <dbReference type="EMBL" id="DAC76643.1"/>
    </source>
</evidence>
<name>A0A455ZIF4_9FLAO</name>
<gene>
    <name evidence="1" type="primary">ICEEaIII(8)_NUHP1_72066_72191</name>
</gene>
<organism evidence="1">
    <name type="scientific">Elizabethkingia anophelis</name>
    <dbReference type="NCBI Taxonomy" id="1117645"/>
    <lineage>
        <taxon>Bacteria</taxon>
        <taxon>Pseudomonadati</taxon>
        <taxon>Bacteroidota</taxon>
        <taxon>Flavobacteriia</taxon>
        <taxon>Flavobacteriales</taxon>
        <taxon>Weeksellaceae</taxon>
        <taxon>Elizabethkingia</taxon>
    </lineage>
</organism>
<dbReference type="EMBL" id="BK010626">
    <property type="protein sequence ID" value="DAC76643.1"/>
    <property type="molecule type" value="Genomic_DNA"/>
</dbReference>
<reference evidence="1" key="6">
    <citation type="journal article" date="2017" name="Nat. Commun.">
        <title>Evolutionary dynamics and genomic features of the Elizabethkingia anophelis 2015 to 2016 Wisconsin outbreak strain.</title>
        <authorList>
            <person name="Perrin A."/>
            <person name="Larsonneur E."/>
            <person name="Nicholson A.C."/>
            <person name="Edwards D.J."/>
            <person name="Gundlach K.M."/>
            <person name="Whitney A.M."/>
            <person name="Gulvik C.A."/>
            <person name="Bell M.E."/>
            <person name="Rendueles O."/>
            <person name="Cury J."/>
            <person name="Hugon P."/>
            <person name="Clermont D."/>
            <person name="Enouf V."/>
            <person name="Loparev V."/>
            <person name="Juieng P."/>
            <person name="Monson T."/>
            <person name="Warshauer D."/>
            <person name="Elbadawi L.I."/>
            <person name="Walters M.S."/>
            <person name="Crist M.B."/>
            <person name="Noble-Wang J."/>
            <person name="Borlaug G."/>
            <person name="Rocha E.P.C."/>
            <person name="Criscuolo A."/>
            <person name="Touchon M."/>
            <person name="Davis J.P."/>
            <person name="Holt K.E."/>
            <person name="McQuiston J.R."/>
            <person name="Brisse S."/>
        </authorList>
    </citation>
    <scope>NUCLEOTIDE SEQUENCE</scope>
</reference>
<reference evidence="1" key="8">
    <citation type="journal article" date="2018" name="J. ISSAAS">
        <title>In Silico Identification of Three Types of Integrative and Conjugative Elements (ICEs) in Elizabethkingia anophelis Strains Isolated from Around the World.</title>
        <authorList>
            <person name="Xu J."/>
            <person name="Pei D."/>
            <person name="Nicholson A."/>
            <person name="Lan Y."/>
            <person name="Xia Q."/>
        </authorList>
    </citation>
    <scope>NUCLEOTIDE SEQUENCE</scope>
</reference>
<reference evidence="1" key="7">
    <citation type="journal article" date="2017" name="Sci. Rep.">
        <title>Genomic features, phylogenetic relationships, and comparative genomics of Elizabethkingia anophelis strain EM361-97 isolated in Taiwan.</title>
        <authorList>
            <person name="Lin J.N."/>
            <person name="Lai C.H."/>
            <person name="Yang C.H."/>
            <person name="Huang Y.H."/>
            <person name="Lin H.H."/>
        </authorList>
    </citation>
    <scope>NUCLEOTIDE SEQUENCE</scope>
</reference>
<sequence length="41" mass="4809">MGIKDNTLILNCSINFENYREESSVIMKNKIEIKIFYTVPV</sequence>
<dbReference type="AlphaFoldDB" id="A0A455ZIF4"/>
<accession>A0A455ZIF4</accession>